<comment type="caution">
    <text evidence="1">The sequence shown here is derived from an EMBL/GenBank/DDBJ whole genome shotgun (WGS) entry which is preliminary data.</text>
</comment>
<dbReference type="AlphaFoldDB" id="R7WIU4"/>
<accession>R7WIU4</accession>
<dbReference type="eggNOG" id="COG2353">
    <property type="taxonomic scope" value="Bacteria"/>
</dbReference>
<reference evidence="1 2" key="1">
    <citation type="journal article" date="2013" name="Genome Announc.">
        <title>Draft Genome Sequence of Rhodococcus rhodnii Strain LMG5362, a Symbiont of Rhodnius prolixus (Hemiptera, Reduviidae, Triatominae), the Principle Vector of Trypanosoma cruzi.</title>
        <authorList>
            <person name="Pachebat J.A."/>
            <person name="van Keulen G."/>
            <person name="Whitten M.M."/>
            <person name="Girdwood S."/>
            <person name="Del Sol R."/>
            <person name="Dyson P.J."/>
            <person name="Facey P.D."/>
        </authorList>
    </citation>
    <scope>NUCLEOTIDE SEQUENCE [LARGE SCALE GENOMIC DNA]</scope>
    <source>
        <strain evidence="1 2">LMG 5362</strain>
    </source>
</reference>
<proteinExistence type="predicted"/>
<evidence type="ECO:0000313" key="1">
    <source>
        <dbReference type="EMBL" id="EOM75128.1"/>
    </source>
</evidence>
<gene>
    <name evidence="1" type="ORF">Rrhod_3538</name>
</gene>
<sequence>MVVMTKKWWIIGAVVLVVVALVAWFGPRLYAEYVAEDSDPAATVSTEGATAAEGELDGSWTVVPGSGTNETAAGYTVDEVLNGADVTVVGRTSDVSGTATVEDEQLRSGEIVV</sequence>
<organism evidence="1 2">
    <name type="scientific">Rhodococcus rhodnii LMG 5362</name>
    <dbReference type="NCBI Taxonomy" id="1273125"/>
    <lineage>
        <taxon>Bacteria</taxon>
        <taxon>Bacillati</taxon>
        <taxon>Actinomycetota</taxon>
        <taxon>Actinomycetes</taxon>
        <taxon>Mycobacteriales</taxon>
        <taxon>Nocardiaceae</taxon>
        <taxon>Rhodococcus</taxon>
    </lineage>
</organism>
<name>R7WIU4_9NOCA</name>
<protein>
    <submittedName>
        <fullName evidence="1">Uncharacterized protein</fullName>
    </submittedName>
</protein>
<evidence type="ECO:0000313" key="2">
    <source>
        <dbReference type="Proteomes" id="UP000013525"/>
    </source>
</evidence>
<dbReference type="EMBL" id="APMY01000103">
    <property type="protein sequence ID" value="EOM75128.1"/>
    <property type="molecule type" value="Genomic_DNA"/>
</dbReference>
<dbReference type="PATRIC" id="fig|1273125.3.peg.3370"/>
<dbReference type="Proteomes" id="UP000013525">
    <property type="component" value="Unassembled WGS sequence"/>
</dbReference>
<keyword evidence="2" id="KW-1185">Reference proteome</keyword>